<dbReference type="SMART" id="SM00448">
    <property type="entry name" value="REC"/>
    <property type="match status" value="1"/>
</dbReference>
<dbReference type="PROSITE" id="PS50112">
    <property type="entry name" value="PAS"/>
    <property type="match status" value="1"/>
</dbReference>
<dbReference type="PANTHER" id="PTHR43065:SF42">
    <property type="entry name" value="TWO-COMPONENT SENSOR PPRA"/>
    <property type="match status" value="1"/>
</dbReference>
<feature type="domain" description="Histidine kinase" evidence="10">
    <location>
        <begin position="143"/>
        <end position="363"/>
    </location>
</feature>
<keyword evidence="8" id="KW-0902">Two-component regulatory system</keyword>
<dbReference type="PRINTS" id="PR00344">
    <property type="entry name" value="BCTRLSENSOR"/>
</dbReference>
<dbReference type="SUPFAM" id="SSF55874">
    <property type="entry name" value="ATPase domain of HSP90 chaperone/DNA topoisomerase II/histidine kinase"/>
    <property type="match status" value="1"/>
</dbReference>
<organism evidence="13 14">
    <name type="scientific">Desulfofervidus auxilii</name>
    <dbReference type="NCBI Taxonomy" id="1621989"/>
    <lineage>
        <taxon>Bacteria</taxon>
        <taxon>Pseudomonadati</taxon>
        <taxon>Thermodesulfobacteriota</taxon>
        <taxon>Candidatus Desulfofervidia</taxon>
        <taxon>Candidatus Desulfofervidales</taxon>
        <taxon>Candidatus Desulfofervidaceae</taxon>
        <taxon>Candidatus Desulfofervidus</taxon>
    </lineage>
</organism>
<dbReference type="InterPro" id="IPR004358">
    <property type="entry name" value="Sig_transdc_His_kin-like_C"/>
</dbReference>
<evidence type="ECO:0000256" key="1">
    <source>
        <dbReference type="ARBA" id="ARBA00000085"/>
    </source>
</evidence>
<dbReference type="Pfam" id="PF00512">
    <property type="entry name" value="HisKA"/>
    <property type="match status" value="1"/>
</dbReference>
<keyword evidence="5" id="KW-0547">Nucleotide-binding</keyword>
<dbReference type="InterPro" id="IPR013767">
    <property type="entry name" value="PAS_fold"/>
</dbReference>
<dbReference type="SUPFAM" id="SSF55785">
    <property type="entry name" value="PYP-like sensor domain (PAS domain)"/>
    <property type="match status" value="1"/>
</dbReference>
<sequence>MDEEVKELMKYKLLFEKSPDPIVLVGGNGEIKMANPAFLSLVGEKADVVIGKSFLDYVVSEDKDQLSQYHKKRRTDPRTAPLRYEFGLLTKKGEKKIIDRTVILLPDGETTLSILRDITPYKQLEIQLIQAQKMEAIGRLVGTIAHDFNNVLQAIIGYSQLLLSKINKNDPRWNYVYQINTISNEAANLVKQLLLFSRKQPIETIPVNINQVIDNMKEMIVRIIGENIECKFSLDRKLREVEADITQIEQIIMNLITNAKEAMPGGGRLIVETKNLKIDKAFASMRGIEPGDYVMLGVADTGKGMDEKIKQHCFEPFFTTKKDGTGLGLSTVYGIVNRMKGCVRVYSELYKGTIIKIYLPQAKTAVLSSAKPEITDISPGGGKTVLVVEDSKEIREFLKEMLETLGYSAVFAKNGAEALEQAKKYPVDVLLTDIVIPGMNGYELARHLYALRPEIKVVYMSGYPKGVLTEMNVNYPALTDGAWSE</sequence>
<name>A0A7U4TGK3_DESA2</name>
<evidence type="ECO:0000259" key="10">
    <source>
        <dbReference type="PROSITE" id="PS50109"/>
    </source>
</evidence>
<evidence type="ECO:0000256" key="6">
    <source>
        <dbReference type="ARBA" id="ARBA00022777"/>
    </source>
</evidence>
<dbReference type="SUPFAM" id="SSF47384">
    <property type="entry name" value="Homodimeric domain of signal transducing histidine kinase"/>
    <property type="match status" value="1"/>
</dbReference>
<dbReference type="InterPro" id="IPR036890">
    <property type="entry name" value="HATPase_C_sf"/>
</dbReference>
<dbReference type="SMART" id="SM00091">
    <property type="entry name" value="PAS"/>
    <property type="match status" value="1"/>
</dbReference>
<dbReference type="KEGG" id="daw:HS1_000995"/>
<dbReference type="EC" id="2.7.13.3" evidence="2"/>
<dbReference type="InterPro" id="IPR003594">
    <property type="entry name" value="HATPase_dom"/>
</dbReference>
<accession>A0A7U4TGK3</accession>
<dbReference type="EMBL" id="CP013015">
    <property type="protein sequence ID" value="AMM40799.1"/>
    <property type="molecule type" value="Genomic_DNA"/>
</dbReference>
<evidence type="ECO:0000256" key="4">
    <source>
        <dbReference type="ARBA" id="ARBA00022679"/>
    </source>
</evidence>
<evidence type="ECO:0000256" key="5">
    <source>
        <dbReference type="ARBA" id="ARBA00022741"/>
    </source>
</evidence>
<evidence type="ECO:0000259" key="11">
    <source>
        <dbReference type="PROSITE" id="PS50110"/>
    </source>
</evidence>
<dbReference type="Pfam" id="PF00072">
    <property type="entry name" value="Response_reg"/>
    <property type="match status" value="1"/>
</dbReference>
<evidence type="ECO:0000256" key="9">
    <source>
        <dbReference type="PROSITE-ProRule" id="PRU00169"/>
    </source>
</evidence>
<feature type="domain" description="PAS" evidence="12">
    <location>
        <begin position="7"/>
        <end position="68"/>
    </location>
</feature>
<feature type="domain" description="Response regulatory" evidence="11">
    <location>
        <begin position="384"/>
        <end position="485"/>
    </location>
</feature>
<dbReference type="Pfam" id="PF02518">
    <property type="entry name" value="HATPase_c"/>
    <property type="match status" value="1"/>
</dbReference>
<dbReference type="GO" id="GO:0006355">
    <property type="term" value="P:regulation of DNA-templated transcription"/>
    <property type="evidence" value="ECO:0007669"/>
    <property type="project" value="InterPro"/>
</dbReference>
<dbReference type="InterPro" id="IPR003661">
    <property type="entry name" value="HisK_dim/P_dom"/>
</dbReference>
<evidence type="ECO:0000256" key="2">
    <source>
        <dbReference type="ARBA" id="ARBA00012438"/>
    </source>
</evidence>
<dbReference type="Pfam" id="PF00989">
    <property type="entry name" value="PAS"/>
    <property type="match status" value="1"/>
</dbReference>
<comment type="catalytic activity">
    <reaction evidence="1">
        <text>ATP + protein L-histidine = ADP + protein N-phospho-L-histidine.</text>
        <dbReference type="EC" id="2.7.13.3"/>
    </reaction>
</comment>
<dbReference type="SMART" id="SM00387">
    <property type="entry name" value="HATPase_c"/>
    <property type="match status" value="1"/>
</dbReference>
<dbReference type="PROSITE" id="PS50109">
    <property type="entry name" value="HIS_KIN"/>
    <property type="match status" value="1"/>
</dbReference>
<dbReference type="NCBIfam" id="TIGR00229">
    <property type="entry name" value="sensory_box"/>
    <property type="match status" value="1"/>
</dbReference>
<evidence type="ECO:0000256" key="7">
    <source>
        <dbReference type="ARBA" id="ARBA00022840"/>
    </source>
</evidence>
<evidence type="ECO:0000256" key="3">
    <source>
        <dbReference type="ARBA" id="ARBA00022553"/>
    </source>
</evidence>
<dbReference type="Gene3D" id="3.30.450.20">
    <property type="entry name" value="PAS domain"/>
    <property type="match status" value="1"/>
</dbReference>
<keyword evidence="14" id="KW-1185">Reference proteome</keyword>
<dbReference type="AlphaFoldDB" id="A0A7U4TGK3"/>
<evidence type="ECO:0000256" key="8">
    <source>
        <dbReference type="ARBA" id="ARBA00023012"/>
    </source>
</evidence>
<keyword evidence="4" id="KW-0808">Transferase</keyword>
<evidence type="ECO:0000313" key="13">
    <source>
        <dbReference type="EMBL" id="AMM40799.1"/>
    </source>
</evidence>
<feature type="modified residue" description="4-aspartylphosphate" evidence="9">
    <location>
        <position position="433"/>
    </location>
</feature>
<protein>
    <recommendedName>
        <fullName evidence="2">histidine kinase</fullName>
        <ecNumber evidence="2">2.7.13.3</ecNumber>
    </recommendedName>
</protein>
<dbReference type="InterPro" id="IPR036097">
    <property type="entry name" value="HisK_dim/P_sf"/>
</dbReference>
<dbReference type="InterPro" id="IPR035965">
    <property type="entry name" value="PAS-like_dom_sf"/>
</dbReference>
<dbReference type="SUPFAM" id="SSF52172">
    <property type="entry name" value="CheY-like"/>
    <property type="match status" value="1"/>
</dbReference>
<dbReference type="Gene3D" id="3.40.50.2300">
    <property type="match status" value="1"/>
</dbReference>
<dbReference type="GO" id="GO:0000155">
    <property type="term" value="F:phosphorelay sensor kinase activity"/>
    <property type="evidence" value="ECO:0007669"/>
    <property type="project" value="InterPro"/>
</dbReference>
<keyword evidence="6 13" id="KW-0418">Kinase</keyword>
<proteinExistence type="predicted"/>
<dbReference type="GO" id="GO:0005524">
    <property type="term" value="F:ATP binding"/>
    <property type="evidence" value="ECO:0007669"/>
    <property type="project" value="UniProtKB-KW"/>
</dbReference>
<dbReference type="InterPro" id="IPR001789">
    <property type="entry name" value="Sig_transdc_resp-reg_receiver"/>
</dbReference>
<dbReference type="Gene3D" id="1.10.287.130">
    <property type="match status" value="1"/>
</dbReference>
<gene>
    <name evidence="13" type="ORF">HS1_000995</name>
</gene>
<reference evidence="13 14" key="1">
    <citation type="submission" date="2015-10" db="EMBL/GenBank/DDBJ databases">
        <title>Candidatus Desulfofervidus auxilii, a hydrogenotrophic sulfate-reducing bacterium involved in the thermophilic anaerobic oxidation of methane.</title>
        <authorList>
            <person name="Krukenberg V."/>
            <person name="Richter M."/>
            <person name="Wegener G."/>
        </authorList>
    </citation>
    <scope>NUCLEOTIDE SEQUENCE [LARGE SCALE GENOMIC DNA]</scope>
    <source>
        <strain evidence="13 14">HS1</strain>
    </source>
</reference>
<dbReference type="RefSeq" id="WP_066061811.1">
    <property type="nucleotide sequence ID" value="NZ_CP013015.1"/>
</dbReference>
<dbReference type="CDD" id="cd00082">
    <property type="entry name" value="HisKA"/>
    <property type="match status" value="1"/>
</dbReference>
<dbReference type="Gene3D" id="3.30.565.10">
    <property type="entry name" value="Histidine kinase-like ATPase, C-terminal domain"/>
    <property type="match status" value="1"/>
</dbReference>
<dbReference type="PANTHER" id="PTHR43065">
    <property type="entry name" value="SENSOR HISTIDINE KINASE"/>
    <property type="match status" value="1"/>
</dbReference>
<evidence type="ECO:0000313" key="14">
    <source>
        <dbReference type="Proteomes" id="UP000070560"/>
    </source>
</evidence>
<dbReference type="InterPro" id="IPR011006">
    <property type="entry name" value="CheY-like_superfamily"/>
</dbReference>
<dbReference type="Proteomes" id="UP000070560">
    <property type="component" value="Chromosome"/>
</dbReference>
<evidence type="ECO:0000259" key="12">
    <source>
        <dbReference type="PROSITE" id="PS50112"/>
    </source>
</evidence>
<dbReference type="InterPro" id="IPR005467">
    <property type="entry name" value="His_kinase_dom"/>
</dbReference>
<keyword evidence="7" id="KW-0067">ATP-binding</keyword>
<dbReference type="SMART" id="SM00388">
    <property type="entry name" value="HisKA"/>
    <property type="match status" value="1"/>
</dbReference>
<dbReference type="InterPro" id="IPR000014">
    <property type="entry name" value="PAS"/>
</dbReference>
<dbReference type="PROSITE" id="PS50110">
    <property type="entry name" value="RESPONSE_REGULATORY"/>
    <property type="match status" value="1"/>
</dbReference>
<keyword evidence="3 9" id="KW-0597">Phosphoprotein</keyword>
<dbReference type="CDD" id="cd00130">
    <property type="entry name" value="PAS"/>
    <property type="match status" value="1"/>
</dbReference>